<name>A0ACB7U5N1_DIOAL</name>
<dbReference type="Proteomes" id="UP000827976">
    <property type="component" value="Chromosome 18"/>
</dbReference>
<proteinExistence type="predicted"/>
<evidence type="ECO:0000313" key="1">
    <source>
        <dbReference type="EMBL" id="KAH7655621.1"/>
    </source>
</evidence>
<comment type="caution">
    <text evidence="1">The sequence shown here is derived from an EMBL/GenBank/DDBJ whole genome shotgun (WGS) entry which is preliminary data.</text>
</comment>
<keyword evidence="2" id="KW-1185">Reference proteome</keyword>
<accession>A0ACB7U5N1</accession>
<gene>
    <name evidence="1" type="ORF">IHE45_18G024300</name>
</gene>
<reference evidence="2" key="1">
    <citation type="journal article" date="2022" name="Nat. Commun.">
        <title>Chromosome evolution and the genetic basis of agronomically important traits in greater yam.</title>
        <authorList>
            <person name="Bredeson J.V."/>
            <person name="Lyons J.B."/>
            <person name="Oniyinde I.O."/>
            <person name="Okereke N.R."/>
            <person name="Kolade O."/>
            <person name="Nnabue I."/>
            <person name="Nwadili C.O."/>
            <person name="Hribova E."/>
            <person name="Parker M."/>
            <person name="Nwogha J."/>
            <person name="Shu S."/>
            <person name="Carlson J."/>
            <person name="Kariba R."/>
            <person name="Muthemba S."/>
            <person name="Knop K."/>
            <person name="Barton G.J."/>
            <person name="Sherwood A.V."/>
            <person name="Lopez-Montes A."/>
            <person name="Asiedu R."/>
            <person name="Jamnadass R."/>
            <person name="Muchugi A."/>
            <person name="Goodstein D."/>
            <person name="Egesi C.N."/>
            <person name="Featherston J."/>
            <person name="Asfaw A."/>
            <person name="Simpson G.G."/>
            <person name="Dolezel J."/>
            <person name="Hendre P.S."/>
            <person name="Van Deynze A."/>
            <person name="Kumar P.L."/>
            <person name="Obidiegwu J.E."/>
            <person name="Bhattacharjee R."/>
            <person name="Rokhsar D.S."/>
        </authorList>
    </citation>
    <scope>NUCLEOTIDE SEQUENCE [LARGE SCALE GENOMIC DNA]</scope>
    <source>
        <strain evidence="2">cv. TDa95/00328</strain>
    </source>
</reference>
<evidence type="ECO:0000313" key="2">
    <source>
        <dbReference type="Proteomes" id="UP000827976"/>
    </source>
</evidence>
<sequence length="108" mass="12695">MSAEQLTTEIFFFNMESREKGKRRCEGSGGGLVFYFLVESRGKGGGDVEVRFGLRRRPASEREREGRRWRWRSALVDDDGRENLRRWLMAQEDGRKDGREKPKRLIPC</sequence>
<protein>
    <submittedName>
        <fullName evidence="1">Uncharacterized protein</fullName>
    </submittedName>
</protein>
<dbReference type="EMBL" id="CM037028">
    <property type="protein sequence ID" value="KAH7655621.1"/>
    <property type="molecule type" value="Genomic_DNA"/>
</dbReference>
<organism evidence="1 2">
    <name type="scientific">Dioscorea alata</name>
    <name type="common">Purple yam</name>
    <dbReference type="NCBI Taxonomy" id="55571"/>
    <lineage>
        <taxon>Eukaryota</taxon>
        <taxon>Viridiplantae</taxon>
        <taxon>Streptophyta</taxon>
        <taxon>Embryophyta</taxon>
        <taxon>Tracheophyta</taxon>
        <taxon>Spermatophyta</taxon>
        <taxon>Magnoliopsida</taxon>
        <taxon>Liliopsida</taxon>
        <taxon>Dioscoreales</taxon>
        <taxon>Dioscoreaceae</taxon>
        <taxon>Dioscorea</taxon>
    </lineage>
</organism>